<name>A0A2U1KHZ5_ARTAN</name>
<keyword evidence="2" id="KW-1185">Reference proteome</keyword>
<reference evidence="1 2" key="1">
    <citation type="journal article" date="2018" name="Mol. Plant">
        <title>The genome of Artemisia annua provides insight into the evolution of Asteraceae family and artemisinin biosynthesis.</title>
        <authorList>
            <person name="Shen Q."/>
            <person name="Zhang L."/>
            <person name="Liao Z."/>
            <person name="Wang S."/>
            <person name="Yan T."/>
            <person name="Shi P."/>
            <person name="Liu M."/>
            <person name="Fu X."/>
            <person name="Pan Q."/>
            <person name="Wang Y."/>
            <person name="Lv Z."/>
            <person name="Lu X."/>
            <person name="Zhang F."/>
            <person name="Jiang W."/>
            <person name="Ma Y."/>
            <person name="Chen M."/>
            <person name="Hao X."/>
            <person name="Li L."/>
            <person name="Tang Y."/>
            <person name="Lv G."/>
            <person name="Zhou Y."/>
            <person name="Sun X."/>
            <person name="Brodelius P.E."/>
            <person name="Rose J.K.C."/>
            <person name="Tang K."/>
        </authorList>
    </citation>
    <scope>NUCLEOTIDE SEQUENCE [LARGE SCALE GENOMIC DNA]</scope>
    <source>
        <strain evidence="2">cv. Huhao1</strain>
        <tissue evidence="1">Leaf</tissue>
    </source>
</reference>
<dbReference type="AlphaFoldDB" id="A0A2U1KHZ5"/>
<organism evidence="1 2">
    <name type="scientific">Artemisia annua</name>
    <name type="common">Sweet wormwood</name>
    <dbReference type="NCBI Taxonomy" id="35608"/>
    <lineage>
        <taxon>Eukaryota</taxon>
        <taxon>Viridiplantae</taxon>
        <taxon>Streptophyta</taxon>
        <taxon>Embryophyta</taxon>
        <taxon>Tracheophyta</taxon>
        <taxon>Spermatophyta</taxon>
        <taxon>Magnoliopsida</taxon>
        <taxon>eudicotyledons</taxon>
        <taxon>Gunneridae</taxon>
        <taxon>Pentapetalae</taxon>
        <taxon>asterids</taxon>
        <taxon>campanulids</taxon>
        <taxon>Asterales</taxon>
        <taxon>Asteraceae</taxon>
        <taxon>Asteroideae</taxon>
        <taxon>Anthemideae</taxon>
        <taxon>Artemisiinae</taxon>
        <taxon>Artemisia</taxon>
    </lineage>
</organism>
<sequence>MTVEALKVSVMIIDINDEVSRTFIELLGLGLEDGVRGHSLPINNMMVFAVIIEKGSVGESSSTRDEEPRPPFVVLVPNCHNTNTKAPINDVKLKLGSEGKFYFFVTVGTDNVPYEIDINLQDKVDVNALKKEGKTPAFVKVDWDK</sequence>
<gene>
    <name evidence="1" type="ORF">CTI12_AA600760</name>
</gene>
<protein>
    <submittedName>
        <fullName evidence="1">CS domain-containing protein</fullName>
    </submittedName>
</protein>
<comment type="caution">
    <text evidence="1">The sequence shown here is derived from an EMBL/GenBank/DDBJ whole genome shotgun (WGS) entry which is preliminary data.</text>
</comment>
<accession>A0A2U1KHZ5</accession>
<evidence type="ECO:0000313" key="1">
    <source>
        <dbReference type="EMBL" id="PWA36351.1"/>
    </source>
</evidence>
<dbReference type="EMBL" id="PKPP01018309">
    <property type="protein sequence ID" value="PWA36351.1"/>
    <property type="molecule type" value="Genomic_DNA"/>
</dbReference>
<dbReference type="Proteomes" id="UP000245207">
    <property type="component" value="Unassembled WGS sequence"/>
</dbReference>
<evidence type="ECO:0000313" key="2">
    <source>
        <dbReference type="Proteomes" id="UP000245207"/>
    </source>
</evidence>
<dbReference type="STRING" id="35608.A0A2U1KHZ5"/>
<proteinExistence type="predicted"/>
<dbReference type="OrthoDB" id="1564555at2759"/>